<protein>
    <submittedName>
        <fullName evidence="2">Uncharacterized protein</fullName>
    </submittedName>
</protein>
<feature type="region of interest" description="Disordered" evidence="1">
    <location>
        <begin position="102"/>
        <end position="130"/>
    </location>
</feature>
<organism evidence="2">
    <name type="scientific">uncultured Caudovirales phage</name>
    <dbReference type="NCBI Taxonomy" id="2100421"/>
    <lineage>
        <taxon>Viruses</taxon>
        <taxon>Duplodnaviria</taxon>
        <taxon>Heunggongvirae</taxon>
        <taxon>Uroviricota</taxon>
        <taxon>Caudoviricetes</taxon>
        <taxon>Peduoviridae</taxon>
        <taxon>Maltschvirus</taxon>
        <taxon>Maltschvirus maltsch</taxon>
    </lineage>
</organism>
<name>A0A6J5N4H6_9CAUD</name>
<evidence type="ECO:0000256" key="1">
    <source>
        <dbReference type="SAM" id="MobiDB-lite"/>
    </source>
</evidence>
<evidence type="ECO:0000313" key="2">
    <source>
        <dbReference type="EMBL" id="CAB4153692.1"/>
    </source>
</evidence>
<sequence length="130" mass="15844">MESKNQRSGPRLYGLHAQGKKRPHTWISGPDEYKHSMYWPWQLMKAQATFREEEFDLPFEEFYLLWKDHWYNRGRKADNMCLSRSNPNGPWNKENAEIITRQEHLRRQGFYRQHDPKTKTPRGPNKRKNK</sequence>
<dbReference type="EMBL" id="LR796604">
    <property type="protein sequence ID" value="CAB4153692.1"/>
    <property type="molecule type" value="Genomic_DNA"/>
</dbReference>
<accession>A0A6J5N4H6</accession>
<feature type="compositionally biased region" description="Basic and acidic residues" evidence="1">
    <location>
        <begin position="102"/>
        <end position="118"/>
    </location>
</feature>
<proteinExistence type="predicted"/>
<reference evidence="2" key="1">
    <citation type="submission" date="2020-04" db="EMBL/GenBank/DDBJ databases">
        <authorList>
            <person name="Chiriac C."/>
            <person name="Salcher M."/>
            <person name="Ghai R."/>
            <person name="Kavagutti S V."/>
        </authorList>
    </citation>
    <scope>NUCLEOTIDE SEQUENCE</scope>
</reference>
<gene>
    <name evidence="2" type="ORF">UFOVP641_18</name>
</gene>
<feature type="region of interest" description="Disordered" evidence="1">
    <location>
        <begin position="1"/>
        <end position="27"/>
    </location>
</feature>